<name>A0A1S4B723_TOBAC</name>
<dbReference type="GeneID" id="107805185"/>
<dbReference type="PANTHER" id="PTHR46238:SF8">
    <property type="entry name" value="ENDONUCLEASE_EXONUCLEASE_PHOSPHATASE DOMAIN-CONTAINING PROTEIN"/>
    <property type="match status" value="1"/>
</dbReference>
<organism evidence="1 2">
    <name type="scientific">Nicotiana tabacum</name>
    <name type="common">Common tobacco</name>
    <dbReference type="NCBI Taxonomy" id="4097"/>
    <lineage>
        <taxon>Eukaryota</taxon>
        <taxon>Viridiplantae</taxon>
        <taxon>Streptophyta</taxon>
        <taxon>Embryophyta</taxon>
        <taxon>Tracheophyta</taxon>
        <taxon>Spermatophyta</taxon>
        <taxon>Magnoliopsida</taxon>
        <taxon>eudicotyledons</taxon>
        <taxon>Gunneridae</taxon>
        <taxon>Pentapetalae</taxon>
        <taxon>asterids</taxon>
        <taxon>lamiids</taxon>
        <taxon>Solanales</taxon>
        <taxon>Solanaceae</taxon>
        <taxon>Nicotianoideae</taxon>
        <taxon>Nicotianeae</taxon>
        <taxon>Nicotiana</taxon>
    </lineage>
</organism>
<reference evidence="2" key="2">
    <citation type="submission" date="2025-08" db="UniProtKB">
        <authorList>
            <consortium name="RefSeq"/>
        </authorList>
    </citation>
    <scope>IDENTIFICATION</scope>
</reference>
<sequence>MTWCMLIIDDIVMICEICGGVKRRLKVWRQTLESKDFKLSRTQMEYLECKFSGTTLVVDEDVRLDSQVIPKRESFKYIGFVIQGNREIYEVVTHRIGAGWMKWRVECWPAKNSYIQKMKVAEMRMQRWMCGNTRLDMVRNKVIRDKVVVASVEDKMWDARLRWFGHVKRRGTDELERRRERLVLEGQWRGRGRPKKYWGELPSLRL</sequence>
<dbReference type="PANTHER" id="PTHR46238">
    <property type="entry name" value="REVERSE TRANSCRIPTASE DOMAIN-CONTAINING PROTEIN"/>
    <property type="match status" value="1"/>
</dbReference>
<evidence type="ECO:0000313" key="2">
    <source>
        <dbReference type="RefSeq" id="XP_016484664.1"/>
    </source>
</evidence>
<dbReference type="STRING" id="4097.A0A1S4B723"/>
<dbReference type="PaxDb" id="4097-A0A1S4B723"/>
<proteinExistence type="predicted"/>
<dbReference type="OrthoDB" id="1225857at2759"/>
<keyword evidence="1" id="KW-1185">Reference proteome</keyword>
<dbReference type="RefSeq" id="XP_016484664.1">
    <property type="nucleotide sequence ID" value="XM_016629178.1"/>
</dbReference>
<dbReference type="KEGG" id="nta:107805185"/>
<evidence type="ECO:0000313" key="1">
    <source>
        <dbReference type="Proteomes" id="UP000790787"/>
    </source>
</evidence>
<dbReference type="AlphaFoldDB" id="A0A1S4B723"/>
<accession>A0A1S4B723</accession>
<reference evidence="1" key="1">
    <citation type="journal article" date="2014" name="Nat. Commun.">
        <title>The tobacco genome sequence and its comparison with those of tomato and potato.</title>
        <authorList>
            <person name="Sierro N."/>
            <person name="Battey J.N."/>
            <person name="Ouadi S."/>
            <person name="Bakaher N."/>
            <person name="Bovet L."/>
            <person name="Willig A."/>
            <person name="Goepfert S."/>
            <person name="Peitsch M.C."/>
            <person name="Ivanov N.V."/>
        </authorList>
    </citation>
    <scope>NUCLEOTIDE SEQUENCE [LARGE SCALE GENOMIC DNA]</scope>
</reference>
<protein>
    <submittedName>
        <fullName evidence="2">Uncharacterized protein</fullName>
    </submittedName>
</protein>
<dbReference type="Proteomes" id="UP000790787">
    <property type="component" value="Chromosome 11"/>
</dbReference>
<gene>
    <name evidence="2" type="primary">LOC107805185</name>
</gene>